<feature type="compositionally biased region" description="Acidic residues" evidence="1">
    <location>
        <begin position="559"/>
        <end position="570"/>
    </location>
</feature>
<evidence type="ECO:0000313" key="2">
    <source>
        <dbReference type="EMBL" id="KAF1994127.1"/>
    </source>
</evidence>
<reference evidence="2" key="1">
    <citation type="journal article" date="2020" name="Stud. Mycol.">
        <title>101 Dothideomycetes genomes: a test case for predicting lifestyles and emergence of pathogens.</title>
        <authorList>
            <person name="Haridas S."/>
            <person name="Albert R."/>
            <person name="Binder M."/>
            <person name="Bloem J."/>
            <person name="Labutti K."/>
            <person name="Salamov A."/>
            <person name="Andreopoulos B."/>
            <person name="Baker S."/>
            <person name="Barry K."/>
            <person name="Bills G."/>
            <person name="Bluhm B."/>
            <person name="Cannon C."/>
            <person name="Castanera R."/>
            <person name="Culley D."/>
            <person name="Daum C."/>
            <person name="Ezra D."/>
            <person name="Gonzalez J."/>
            <person name="Henrissat B."/>
            <person name="Kuo A."/>
            <person name="Liang C."/>
            <person name="Lipzen A."/>
            <person name="Lutzoni F."/>
            <person name="Magnuson J."/>
            <person name="Mondo S."/>
            <person name="Nolan M."/>
            <person name="Ohm R."/>
            <person name="Pangilinan J."/>
            <person name="Park H.-J."/>
            <person name="Ramirez L."/>
            <person name="Alfaro M."/>
            <person name="Sun H."/>
            <person name="Tritt A."/>
            <person name="Yoshinaga Y."/>
            <person name="Zwiers L.-H."/>
            <person name="Turgeon B."/>
            <person name="Goodwin S."/>
            <person name="Spatafora J."/>
            <person name="Crous P."/>
            <person name="Grigoriev I."/>
        </authorList>
    </citation>
    <scope>NUCLEOTIDE SEQUENCE</scope>
    <source>
        <strain evidence="2">CBS 123094</strain>
    </source>
</reference>
<feature type="compositionally biased region" description="Low complexity" evidence="1">
    <location>
        <begin position="606"/>
        <end position="620"/>
    </location>
</feature>
<sequence>MDHWGDPWADDAEPKTMTVKREEPEVRKEVAPAPVASAGPVLFGSFLDDAQWGADGEEEGFGGWGGAPVQGDDGRAEETRVAVREQTSFEESALEVVRDDGLHAKSAFDIGNEGWGSIEDEEDTPRHYEQVVSEASDSATTMQPDDAIERTSQDLEHISHRDDDLSTRPSTSPSDASHTGPLSESPRTSIEEERTLARELEVLPEAAGGKTTQAVADTEDEVETSKVPSEDGEEMDDEFGDFEEDSLDTIEEEIPSLAVTEAPLEEASSSIHKDMNSEFVPPKPLPLAALATDLVLINELFSPSKNTEEPPEAPDNPIFTTSARKAWYQLTRKQTLREYNSGSDENSYIRVTWANSNIRTDVGKIIGKWAHEDRISGRGQAARASFYWDSKPVPEARAPITHTRKKSSISVSNPIRPIKPKVQPLATTLPTAQFNWSSEPLASPDPWQQNSPTVRAVSSPITPKHIAVTKLQKPQSRASSLDLARQDSSQTPHRSSMESVPKLISPTANGSKADNQGFGDAGSVGTSQPSSAIERSDSWATLGALDTTPPPPVVNSAVNDDDDDDNEWGEMVESPAMSSPMSIPGPPPTMPIKPPPPQPTTPLKHSSQSSPSASASRDAAQIVRLKGTVSPTSAVFRFNSFVPASTEDGPIGPGLLKPAALFRENTPEKARIEYPAEAPDEKKPTRPPLTTSITDNFTAFESSLPSPDPEPVAISHTPIITSPTIPSPITAEHVSDTQVHSVPENPLPTSLFDVDFSIFESAPLAPAQQQPVLDPSDPFSLFDTPAPVFKREVPGAVTLPPKLPLTGASNSAQRRKEEEDEILRGIVEGFPDLGAYRLVEQLKILWQDSFFDSLVGYIRRRTLEFKLAFYCQQVKKETIGDRQALQRTFQEHYVRVLKNTIAEFDQFAQMIDKAIEEIQADVATESWALFETVKTPSVDKDIPNTCLLFRSKMYHERLTSALQEPEMRPLQWGIGLLHEKYQLHSHLKFLLEIRDELEPPGGGTAQGPLPSFCH</sequence>
<feature type="compositionally biased region" description="Polar residues" evidence="1">
    <location>
        <begin position="524"/>
        <end position="533"/>
    </location>
</feature>
<feature type="region of interest" description="Disordered" evidence="1">
    <location>
        <begin position="436"/>
        <end position="621"/>
    </location>
</feature>
<feature type="region of interest" description="Disordered" evidence="1">
    <location>
        <begin position="49"/>
        <end position="77"/>
    </location>
</feature>
<evidence type="ECO:0000313" key="3">
    <source>
        <dbReference type="Proteomes" id="UP000799779"/>
    </source>
</evidence>
<gene>
    <name evidence="2" type="ORF">P154DRAFT_567546</name>
</gene>
<dbReference type="Proteomes" id="UP000799779">
    <property type="component" value="Unassembled WGS sequence"/>
</dbReference>
<keyword evidence="3" id="KW-1185">Reference proteome</keyword>
<protein>
    <submittedName>
        <fullName evidence="2">Uncharacterized protein</fullName>
    </submittedName>
</protein>
<accession>A0A6A5VYY5</accession>
<name>A0A6A5VYY5_9PLEO</name>
<feature type="compositionally biased region" description="Pro residues" evidence="1">
    <location>
        <begin position="583"/>
        <end position="600"/>
    </location>
</feature>
<feature type="compositionally biased region" description="Polar residues" evidence="1">
    <location>
        <begin position="167"/>
        <end position="188"/>
    </location>
</feature>
<feature type="compositionally biased region" description="Basic and acidic residues" evidence="1">
    <location>
        <begin position="147"/>
        <end position="166"/>
    </location>
</feature>
<feature type="region of interest" description="Disordered" evidence="1">
    <location>
        <begin position="1"/>
        <end position="33"/>
    </location>
</feature>
<feature type="compositionally biased region" description="Basic and acidic residues" evidence="1">
    <location>
        <begin position="19"/>
        <end position="30"/>
    </location>
</feature>
<organism evidence="2 3">
    <name type="scientific">Amniculicola lignicola CBS 123094</name>
    <dbReference type="NCBI Taxonomy" id="1392246"/>
    <lineage>
        <taxon>Eukaryota</taxon>
        <taxon>Fungi</taxon>
        <taxon>Dikarya</taxon>
        <taxon>Ascomycota</taxon>
        <taxon>Pezizomycotina</taxon>
        <taxon>Dothideomycetes</taxon>
        <taxon>Pleosporomycetidae</taxon>
        <taxon>Pleosporales</taxon>
        <taxon>Amniculicolaceae</taxon>
        <taxon>Amniculicola</taxon>
    </lineage>
</organism>
<dbReference type="AlphaFoldDB" id="A0A6A5VYY5"/>
<evidence type="ECO:0000256" key="1">
    <source>
        <dbReference type="SAM" id="MobiDB-lite"/>
    </source>
</evidence>
<feature type="compositionally biased region" description="Polar residues" evidence="1">
    <location>
        <begin position="436"/>
        <end position="453"/>
    </location>
</feature>
<feature type="region of interest" description="Disordered" evidence="1">
    <location>
        <begin position="104"/>
        <end position="239"/>
    </location>
</feature>
<feature type="compositionally biased region" description="Polar residues" evidence="1">
    <location>
        <begin position="133"/>
        <end position="143"/>
    </location>
</feature>
<feature type="compositionally biased region" description="Acidic residues" evidence="1">
    <location>
        <begin position="230"/>
        <end position="239"/>
    </location>
</feature>
<dbReference type="OrthoDB" id="3941134at2759"/>
<feature type="compositionally biased region" description="Polar residues" evidence="1">
    <location>
        <begin position="486"/>
        <end position="498"/>
    </location>
</feature>
<feature type="compositionally biased region" description="Basic and acidic residues" evidence="1">
    <location>
        <begin position="189"/>
        <end position="201"/>
    </location>
</feature>
<proteinExistence type="predicted"/>
<dbReference type="EMBL" id="ML977670">
    <property type="protein sequence ID" value="KAF1994127.1"/>
    <property type="molecule type" value="Genomic_DNA"/>
</dbReference>